<evidence type="ECO:0000313" key="3">
    <source>
        <dbReference type="Proteomes" id="UP001623348"/>
    </source>
</evidence>
<reference evidence="2 3" key="1">
    <citation type="submission" date="2024-06" db="EMBL/GenBank/DDBJ databases">
        <title>The draft genome of Grus japonensis, version 3.</title>
        <authorList>
            <person name="Nabeshima K."/>
            <person name="Suzuki S."/>
            <person name="Onuma M."/>
        </authorList>
    </citation>
    <scope>NUCLEOTIDE SEQUENCE [LARGE SCALE GENOMIC DNA]</scope>
    <source>
        <strain evidence="2 3">451A</strain>
    </source>
</reference>
<dbReference type="AlphaFoldDB" id="A0ABC9WJW1"/>
<keyword evidence="3" id="KW-1185">Reference proteome</keyword>
<comment type="caution">
    <text evidence="2">The sequence shown here is derived from an EMBL/GenBank/DDBJ whole genome shotgun (WGS) entry which is preliminary data.</text>
</comment>
<feature type="compositionally biased region" description="Basic and acidic residues" evidence="1">
    <location>
        <begin position="88"/>
        <end position="108"/>
    </location>
</feature>
<protein>
    <submittedName>
        <fullName evidence="2">Uncharacterized protein</fullName>
    </submittedName>
</protein>
<sequence>MQCVPSHPSNVRGPQAMQTKGKIKSAGRKEQEDKKGDERRDNGKKQQRGGKKKELSTSKLLEIMKRGKDERGTENEDISQRGQRKKMQKGERGNLKVTRRDNEEEKGSGKGSCRMWKRNAVEEYG</sequence>
<gene>
    <name evidence="2" type="ORF">GRJ2_001041200</name>
</gene>
<proteinExistence type="predicted"/>
<accession>A0ABC9WJW1</accession>
<evidence type="ECO:0000256" key="1">
    <source>
        <dbReference type="SAM" id="MobiDB-lite"/>
    </source>
</evidence>
<organism evidence="2 3">
    <name type="scientific">Grus japonensis</name>
    <name type="common">Japanese crane</name>
    <name type="synonym">Red-crowned crane</name>
    <dbReference type="NCBI Taxonomy" id="30415"/>
    <lineage>
        <taxon>Eukaryota</taxon>
        <taxon>Metazoa</taxon>
        <taxon>Chordata</taxon>
        <taxon>Craniata</taxon>
        <taxon>Vertebrata</taxon>
        <taxon>Euteleostomi</taxon>
        <taxon>Archelosauria</taxon>
        <taxon>Archosauria</taxon>
        <taxon>Dinosauria</taxon>
        <taxon>Saurischia</taxon>
        <taxon>Theropoda</taxon>
        <taxon>Coelurosauria</taxon>
        <taxon>Aves</taxon>
        <taxon>Neognathae</taxon>
        <taxon>Neoaves</taxon>
        <taxon>Gruiformes</taxon>
        <taxon>Gruidae</taxon>
        <taxon>Grus</taxon>
    </lineage>
</organism>
<feature type="region of interest" description="Disordered" evidence="1">
    <location>
        <begin position="1"/>
        <end position="125"/>
    </location>
</feature>
<dbReference type="EMBL" id="BAAFJT010000003">
    <property type="protein sequence ID" value="GAB0185759.1"/>
    <property type="molecule type" value="Genomic_DNA"/>
</dbReference>
<evidence type="ECO:0000313" key="2">
    <source>
        <dbReference type="EMBL" id="GAB0185759.1"/>
    </source>
</evidence>
<dbReference type="Proteomes" id="UP001623348">
    <property type="component" value="Unassembled WGS sequence"/>
</dbReference>
<feature type="compositionally biased region" description="Basic and acidic residues" evidence="1">
    <location>
        <begin position="27"/>
        <end position="44"/>
    </location>
</feature>
<feature type="compositionally biased region" description="Basic and acidic residues" evidence="1">
    <location>
        <begin position="52"/>
        <end position="74"/>
    </location>
</feature>
<name>A0ABC9WJW1_GRUJA</name>